<feature type="transmembrane region" description="Helical" evidence="7">
    <location>
        <begin position="773"/>
        <end position="791"/>
    </location>
</feature>
<dbReference type="AlphaFoldDB" id="A0A1A0N0J1"/>
<evidence type="ECO:0000256" key="5">
    <source>
        <dbReference type="ARBA" id="ARBA00022989"/>
    </source>
</evidence>
<evidence type="ECO:0000313" key="9">
    <source>
        <dbReference type="EMBL" id="OBA90821.1"/>
    </source>
</evidence>
<organism evidence="9 10">
    <name type="scientific">Mycolicibacterium mucogenicum</name>
    <name type="common">Mycobacterium mucogenicum</name>
    <dbReference type="NCBI Taxonomy" id="56689"/>
    <lineage>
        <taxon>Bacteria</taxon>
        <taxon>Bacillati</taxon>
        <taxon>Actinomycetota</taxon>
        <taxon>Actinomycetes</taxon>
        <taxon>Mycobacteriales</taxon>
        <taxon>Mycobacteriaceae</taxon>
        <taxon>Mycolicibacterium</taxon>
    </lineage>
</organism>
<accession>A0A1A0N0J1</accession>
<feature type="transmembrane region" description="Helical" evidence="7">
    <location>
        <begin position="228"/>
        <end position="253"/>
    </location>
</feature>
<dbReference type="Gene3D" id="1.20.1640.10">
    <property type="entry name" value="Multidrug efflux transporter AcrB transmembrane domain"/>
    <property type="match status" value="2"/>
</dbReference>
<feature type="transmembrane region" description="Helical" evidence="7">
    <location>
        <begin position="832"/>
        <end position="855"/>
    </location>
</feature>
<name>A0A1A0N0J1_MYCMU</name>
<feature type="domain" description="Membrane transport protein MMPL" evidence="8">
    <location>
        <begin position="646"/>
        <end position="945"/>
    </location>
</feature>
<evidence type="ECO:0000256" key="4">
    <source>
        <dbReference type="ARBA" id="ARBA00022692"/>
    </source>
</evidence>
<feature type="transmembrane region" description="Helical" evidence="7">
    <location>
        <begin position="916"/>
        <end position="936"/>
    </location>
</feature>
<keyword evidence="3" id="KW-1003">Cell membrane</keyword>
<evidence type="ECO:0000256" key="7">
    <source>
        <dbReference type="SAM" id="Phobius"/>
    </source>
</evidence>
<feature type="domain" description="Membrane transport protein MMPL" evidence="8">
    <location>
        <begin position="62"/>
        <end position="390"/>
    </location>
</feature>
<evidence type="ECO:0000256" key="3">
    <source>
        <dbReference type="ARBA" id="ARBA00022475"/>
    </source>
</evidence>
<comment type="caution">
    <text evidence="9">The sequence shown here is derived from an EMBL/GenBank/DDBJ whole genome shotgun (WGS) entry which is preliminary data.</text>
</comment>
<feature type="transmembrane region" description="Helical" evidence="7">
    <location>
        <begin position="259"/>
        <end position="283"/>
    </location>
</feature>
<evidence type="ECO:0000256" key="1">
    <source>
        <dbReference type="ARBA" id="ARBA00004651"/>
    </source>
</evidence>
<dbReference type="InterPro" id="IPR004707">
    <property type="entry name" value="MmpL_fam"/>
</dbReference>
<dbReference type="InterPro" id="IPR004869">
    <property type="entry name" value="MMPL_dom"/>
</dbReference>
<feature type="transmembrane region" description="Helical" evidence="7">
    <location>
        <begin position="202"/>
        <end position="221"/>
    </location>
</feature>
<sequence length="963" mass="104963">MTETDTAPIARPAHSAAKRPFVPRMVRLLAIPIIVFWALLAVITNTFVPQIERVAEELAGPMVPTYAPSQVAMLTIGKEFHESTSTSLTMLVLEADRGLTEQDRDYYAGLVHTLKADSTHVQYVMDTWGKPITAAGAQSLDGKAAYVLLRLAGDIGQMEANNSVNAVRQIVKNSNPPAGLKVYVSGAAPLAADTVLIANSSLNNITIATMFLIIFMLLLVYRSVVTMLVPFFGVILLMLSVKGVISAFGHYGFIPLSSFATNMVISLTLGAGTDYGIFLIGRYHEARLAGESREDAYYTAYKGVSHVIVGSGLTIAGACACLTFARLNYFHTMGPAVAVSMLITIAGALTIGPALLSVGSLFGLFDPKQAVKAKLYRRIGTAVVRWPKPILVASVAVVSVGAVFVPTYRVSYDDRTYQPSDAPANQGFQAADRHFPKSKLFSEMLMVQADHDMRNSADFISLDRVAKALIRLPGVAMVQSITRPMGRALEHASIPYLFTTQGSGNGQQLPFTQHNNENTAKQAEITRHSIEVLKKTADLTQTLADELHNTVLTMEDMERVTNDMRDAVANLDDFMRPIRAYFYWEPHCFDIPVCWSFRSLFDVIDKVDNLAADIGNAVGSLQVVDSLMPQMVSLLRQTVSDNQALLALIVNNYGPTDIQNRNTDQTFDDMINVGNDFDMSRSDDFFYIPHEAFDNDDIKTGMALMMSPDGHAARFIVTHEGNAMGPEGIEHVEQFPDAIKIALKETSLAGSKIYIGGSGSNNKDIQLYAKNDLMIAAIAAFVLIFLIMMIITRSLVAALVIPGTVAFSYAGAFGLSVLIWQHLIGLPLHWLILPLTFIVLVAVGSDYNLLLVARLKEEIHAGLNTGLIRALGSTGGVVTSAGLVFAFTMLAMLSSDLRTIGQMGSTVCIGLLLDTLVVRSFIVPCLVRLLGPWFWWPTFVRQRPLRPYKPSWPLAAAAADRGH</sequence>
<dbReference type="PANTHER" id="PTHR33406:SF6">
    <property type="entry name" value="MEMBRANE PROTEIN YDGH-RELATED"/>
    <property type="match status" value="1"/>
</dbReference>
<proteinExistence type="inferred from homology"/>
<dbReference type="NCBIfam" id="TIGR00833">
    <property type="entry name" value="actII"/>
    <property type="match status" value="1"/>
</dbReference>
<keyword evidence="4 7" id="KW-0812">Transmembrane</keyword>
<comment type="subcellular location">
    <subcellularLocation>
        <location evidence="1">Cell membrane</location>
        <topology evidence="1">Multi-pass membrane protein</topology>
    </subcellularLocation>
</comment>
<dbReference type="EMBL" id="LZSF01000044">
    <property type="protein sequence ID" value="OBA90821.1"/>
    <property type="molecule type" value="Genomic_DNA"/>
</dbReference>
<evidence type="ECO:0000256" key="2">
    <source>
        <dbReference type="ARBA" id="ARBA00010157"/>
    </source>
</evidence>
<feature type="transmembrane region" description="Helical" evidence="7">
    <location>
        <begin position="386"/>
        <end position="408"/>
    </location>
</feature>
<gene>
    <name evidence="9" type="ORF">A5642_11950</name>
</gene>
<feature type="transmembrane region" description="Helical" evidence="7">
    <location>
        <begin position="304"/>
        <end position="325"/>
    </location>
</feature>
<reference evidence="9 10" key="1">
    <citation type="submission" date="2016-06" db="EMBL/GenBank/DDBJ databases">
        <authorList>
            <person name="Kjaerup R.B."/>
            <person name="Dalgaard T.S."/>
            <person name="Juul-Madsen H.R."/>
        </authorList>
    </citation>
    <scope>NUCLEOTIDE SEQUENCE [LARGE SCALE GENOMIC DNA]</scope>
    <source>
        <strain evidence="9 10">1199456.5</strain>
    </source>
</reference>
<evidence type="ECO:0000256" key="6">
    <source>
        <dbReference type="ARBA" id="ARBA00023136"/>
    </source>
</evidence>
<keyword evidence="6 7" id="KW-0472">Membrane</keyword>
<dbReference type="PANTHER" id="PTHR33406">
    <property type="entry name" value="MEMBRANE PROTEIN MJ1562-RELATED"/>
    <property type="match status" value="1"/>
</dbReference>
<feature type="transmembrane region" description="Helical" evidence="7">
    <location>
        <begin position="28"/>
        <end position="48"/>
    </location>
</feature>
<keyword evidence="5 7" id="KW-1133">Transmembrane helix</keyword>
<dbReference type="GO" id="GO:0005886">
    <property type="term" value="C:plasma membrane"/>
    <property type="evidence" value="ECO:0007669"/>
    <property type="project" value="UniProtKB-SubCell"/>
</dbReference>
<feature type="transmembrane region" description="Helical" evidence="7">
    <location>
        <begin position="337"/>
        <end position="365"/>
    </location>
</feature>
<dbReference type="Pfam" id="PF03176">
    <property type="entry name" value="MMPL"/>
    <property type="match status" value="2"/>
</dbReference>
<comment type="similarity">
    <text evidence="2">Belongs to the resistance-nodulation-cell division (RND) (TC 2.A.6) family. MmpL subfamily.</text>
</comment>
<protein>
    <recommendedName>
        <fullName evidence="8">Membrane transport protein MMPL domain-containing protein</fullName>
    </recommendedName>
</protein>
<feature type="transmembrane region" description="Helical" evidence="7">
    <location>
        <begin position="798"/>
        <end position="820"/>
    </location>
</feature>
<dbReference type="SUPFAM" id="SSF82866">
    <property type="entry name" value="Multidrug efflux transporter AcrB transmembrane domain"/>
    <property type="match status" value="2"/>
</dbReference>
<evidence type="ECO:0000259" key="8">
    <source>
        <dbReference type="Pfam" id="PF03176"/>
    </source>
</evidence>
<evidence type="ECO:0000313" key="10">
    <source>
        <dbReference type="Proteomes" id="UP000093962"/>
    </source>
</evidence>
<dbReference type="InterPro" id="IPR050545">
    <property type="entry name" value="Mycobact_MmpL"/>
</dbReference>
<dbReference type="Proteomes" id="UP000093962">
    <property type="component" value="Unassembled WGS sequence"/>
</dbReference>
<feature type="transmembrane region" description="Helical" evidence="7">
    <location>
        <begin position="867"/>
        <end position="893"/>
    </location>
</feature>